<reference evidence="1" key="1">
    <citation type="submission" date="2019-12" db="EMBL/GenBank/DDBJ databases">
        <title>Comparative genomics gives insights into the taxonomy of the Azoarcus-Aromatoleum group and reveals separate origins of nif in the plant-associated Azoarcus and non-plant-associated Aromatoleum sub-groups.</title>
        <authorList>
            <person name="Lafos M."/>
            <person name="Maluk M."/>
            <person name="Batista M."/>
            <person name="Junghare M."/>
            <person name="Carmona M."/>
            <person name="Faoro H."/>
            <person name="Cruz L.M."/>
            <person name="Battistoni F."/>
            <person name="De Souza E."/>
            <person name="Pedrosa F."/>
            <person name="Chen W.-M."/>
            <person name="Poole P.S."/>
            <person name="Dixon R.A."/>
            <person name="James E.K."/>
        </authorList>
    </citation>
    <scope>NUCLEOTIDE SEQUENCE</scope>
    <source>
        <strain evidence="1">NSC3</strain>
    </source>
</reference>
<organism evidence="1 2">
    <name type="scientific">Azoarcus taiwanensis</name>
    <dbReference type="NCBI Taxonomy" id="666964"/>
    <lineage>
        <taxon>Bacteria</taxon>
        <taxon>Pseudomonadati</taxon>
        <taxon>Pseudomonadota</taxon>
        <taxon>Betaproteobacteria</taxon>
        <taxon>Rhodocyclales</taxon>
        <taxon>Zoogloeaceae</taxon>
        <taxon>Azoarcus</taxon>
    </lineage>
</organism>
<dbReference type="InterPro" id="IPR012434">
    <property type="entry name" value="DUF1631"/>
</dbReference>
<proteinExistence type="predicted"/>
<keyword evidence="2" id="KW-1185">Reference proteome</keyword>
<dbReference type="RefSeq" id="WP_168986758.1">
    <property type="nucleotide sequence ID" value="NZ_CAWPHM010000022.1"/>
</dbReference>
<dbReference type="Proteomes" id="UP000599523">
    <property type="component" value="Unassembled WGS sequence"/>
</dbReference>
<dbReference type="AlphaFoldDB" id="A0A972FB07"/>
<evidence type="ECO:0000313" key="2">
    <source>
        <dbReference type="Proteomes" id="UP000599523"/>
    </source>
</evidence>
<accession>A0A972FB07</accession>
<gene>
    <name evidence="1" type="ORF">GPA21_03140</name>
</gene>
<protein>
    <submittedName>
        <fullName evidence="1">DUF1631 family protein</fullName>
    </submittedName>
</protein>
<sequence>MAPHIPSDDARRHLDEGRHALLEMLERFARQHGMSDPDGLAFMRTAAEQAHDVRAGLRGARGFEQARDLTSSRITLVDDAELEFGLELERFTRDVKEATEAGLAHLHLRYLSLLSADAEAFNETPVGPETVCSALSALVDSQVLAPDERSQLLEAWRQDLISELKAFYTALDKQFDAAGIRPKALKIITKPGTAPVTTTLNSSANNNLDSLRNALAGQQAGPQGTPTSAMPPGVDAGWVLAQLRDWVLSHAREQRENPLALLSSDTFRLLAPDTATSVEMIERIFERLAADASLPEAVRSILQRLRVPLIDRALEGEDLFCGPGQSVQKLIDGVGAIADTVPMDADASHPAIRTLEGIFAELLASGSLHHASLVRAAGAVGAFLDRRNAAAHSRLDDAEPLATKAERREAARLLASRALHVLLGDVKSSNAMAFLSRHWIHVLVNTLYRKGDKHPDWRTNLGIANEISLLGDKPAAQDLTTRVESALRSAGLDETSVQSAMDCLTSALSPSESAASPIEAAKAELSVSVARDNDALLMVHHRGLADTSTRTDSDTMPTVGTWVDLKLPSGTAITGRVQWVGSLRNAGLICEPDQGRCAIVTRRAIDTLESQRDYRIRGGTTLLERATKAALEQLGR</sequence>
<dbReference type="EMBL" id="WTVM01000011">
    <property type="protein sequence ID" value="NMG01968.1"/>
    <property type="molecule type" value="Genomic_DNA"/>
</dbReference>
<comment type="caution">
    <text evidence="1">The sequence shown here is derived from an EMBL/GenBank/DDBJ whole genome shotgun (WGS) entry which is preliminary data.</text>
</comment>
<evidence type="ECO:0000313" key="1">
    <source>
        <dbReference type="EMBL" id="NMG01968.1"/>
    </source>
</evidence>
<dbReference type="Pfam" id="PF07793">
    <property type="entry name" value="DUF1631"/>
    <property type="match status" value="1"/>
</dbReference>
<name>A0A972FB07_9RHOO</name>